<dbReference type="Proteomes" id="UP001139333">
    <property type="component" value="Unassembled WGS sequence"/>
</dbReference>
<evidence type="ECO:0000313" key="1">
    <source>
        <dbReference type="EMBL" id="MCL1144118.1"/>
    </source>
</evidence>
<reference evidence="1" key="1">
    <citation type="submission" date="2022-01" db="EMBL/GenBank/DDBJ databases">
        <title>Whole genome-based taxonomy of the Shewanellaceae.</title>
        <authorList>
            <person name="Martin-Rodriguez A.J."/>
        </authorList>
    </citation>
    <scope>NUCLEOTIDE SEQUENCE</scope>
    <source>
        <strain evidence="1">DSM 16422</strain>
    </source>
</reference>
<dbReference type="InterPro" id="IPR029044">
    <property type="entry name" value="Nucleotide-diphossugar_trans"/>
</dbReference>
<proteinExistence type="predicted"/>
<gene>
    <name evidence="1" type="ORF">L2672_15680</name>
</gene>
<name>A0A9X1ZU33_9GAMM</name>
<dbReference type="InterPro" id="IPR002495">
    <property type="entry name" value="Glyco_trans_8"/>
</dbReference>
<sequence>MKKAIFTLAIGENPMYKAAINTFEQYGKKVGADVIVSSELHYKLNVNNKKFVASPAWSEKLYIAELLKEYDRVLYLDADMLVTPWAEDIFEKYSQLDTVYMFNEGAFIDRSSQATQINDVLGNVSWPIIDNKMQYFNSGMILISRQTGLFDNASAAEMQQICNEVKFYDQTYINYLIRRDNIKSVQVDKAFNRMPLLGHDDYQTASFIHYAGRGYREKLPTRDIKYIADFCDVFKDSLSKQEVLEYKKQAWHWYMLKQQRKTKLPIGLLSVIFGLFYPNLKY</sequence>
<keyword evidence="2" id="KW-1185">Reference proteome</keyword>
<dbReference type="GO" id="GO:0016757">
    <property type="term" value="F:glycosyltransferase activity"/>
    <property type="evidence" value="ECO:0007669"/>
    <property type="project" value="InterPro"/>
</dbReference>
<dbReference type="RefSeq" id="WP_248996784.1">
    <property type="nucleotide sequence ID" value="NZ_JAKIKP010000015.1"/>
</dbReference>
<dbReference type="SUPFAM" id="SSF53448">
    <property type="entry name" value="Nucleotide-diphospho-sugar transferases"/>
    <property type="match status" value="1"/>
</dbReference>
<evidence type="ECO:0000313" key="2">
    <source>
        <dbReference type="Proteomes" id="UP001139333"/>
    </source>
</evidence>
<dbReference type="AlphaFoldDB" id="A0A9X1ZU33"/>
<dbReference type="Pfam" id="PF01501">
    <property type="entry name" value="Glyco_transf_8"/>
    <property type="match status" value="1"/>
</dbReference>
<comment type="caution">
    <text evidence="1">The sequence shown here is derived from an EMBL/GenBank/DDBJ whole genome shotgun (WGS) entry which is preliminary data.</text>
</comment>
<organism evidence="1 2">
    <name type="scientific">Shewanella gaetbuli</name>
    <dbReference type="NCBI Taxonomy" id="220752"/>
    <lineage>
        <taxon>Bacteria</taxon>
        <taxon>Pseudomonadati</taxon>
        <taxon>Pseudomonadota</taxon>
        <taxon>Gammaproteobacteria</taxon>
        <taxon>Alteromonadales</taxon>
        <taxon>Shewanellaceae</taxon>
        <taxon>Shewanella</taxon>
    </lineage>
</organism>
<protein>
    <submittedName>
        <fullName evidence="1">Glycosyltransferase family 8 protein</fullName>
    </submittedName>
</protein>
<accession>A0A9X1ZU33</accession>
<dbReference type="EMBL" id="JAKIKP010000015">
    <property type="protein sequence ID" value="MCL1144118.1"/>
    <property type="molecule type" value="Genomic_DNA"/>
</dbReference>
<dbReference type="Gene3D" id="3.90.550.10">
    <property type="entry name" value="Spore Coat Polysaccharide Biosynthesis Protein SpsA, Chain A"/>
    <property type="match status" value="1"/>
</dbReference>